<dbReference type="Proteomes" id="UP000027037">
    <property type="component" value="Unassembled WGS sequence"/>
</dbReference>
<dbReference type="PATRIC" id="fig|1280946.3.peg.1469"/>
<dbReference type="RefSeq" id="WP_034794870.1">
    <property type="nucleotide sequence ID" value="NZ_AWFF01000032.1"/>
</dbReference>
<reference evidence="2 3" key="1">
    <citation type="journal article" date="2014" name="Antonie Van Leeuwenhoek">
        <title>Hyphomonas beringensis sp. nov. and Hyphomonas chukchiensis sp. nov., isolated from surface seawater of the Bering Sea and Chukchi Sea.</title>
        <authorList>
            <person name="Li C."/>
            <person name="Lai Q."/>
            <person name="Li G."/>
            <person name="Dong C."/>
            <person name="Wang J."/>
            <person name="Liao Y."/>
            <person name="Shao Z."/>
        </authorList>
    </citation>
    <scope>NUCLEOTIDE SEQUENCE [LARGE SCALE GENOMIC DNA]</scope>
    <source>
        <strain evidence="2 3">25B14_1</strain>
    </source>
</reference>
<evidence type="ECO:0000313" key="3">
    <source>
        <dbReference type="Proteomes" id="UP000027037"/>
    </source>
</evidence>
<dbReference type="AlphaFoldDB" id="A0A062U3U7"/>
<protein>
    <submittedName>
        <fullName evidence="2">Uncharacterized protein</fullName>
    </submittedName>
</protein>
<gene>
    <name evidence="2" type="ORF">HY29_01990</name>
</gene>
<evidence type="ECO:0000256" key="1">
    <source>
        <dbReference type="SAM" id="MobiDB-lite"/>
    </source>
</evidence>
<name>A0A062U3U7_9PROT</name>
<dbReference type="OrthoDB" id="7619249at2"/>
<evidence type="ECO:0000313" key="2">
    <source>
        <dbReference type="EMBL" id="KCZ55001.1"/>
    </source>
</evidence>
<sequence>MFEMHPVTRRWLEKAWPFVAGLLAQLRASLGDGSGLVPYTVYYGARRKLRILESLVRRMIYLRAMEIDVTWTPPKPSTGQAPHGQKAVPSQAPGARKGPGQLATADTLRLYLPGQRSSIDYTARPSIWLFGTPRAPEPEAPDVLEEVEAGSLARRLARLEASCEDPEKAARRMAMWQARRLKVIREKPCRLHPLRVGRPPGYCRRLRRKDPLQRKLYDAWCFCHWADLDAYKPPPRPASG</sequence>
<keyword evidence="3" id="KW-1185">Reference proteome</keyword>
<accession>A0A062U3U7</accession>
<dbReference type="EMBL" id="AWFF01000032">
    <property type="protein sequence ID" value="KCZ55001.1"/>
    <property type="molecule type" value="Genomic_DNA"/>
</dbReference>
<comment type="caution">
    <text evidence="2">The sequence shown here is derived from an EMBL/GenBank/DDBJ whole genome shotgun (WGS) entry which is preliminary data.</text>
</comment>
<organism evidence="2 3">
    <name type="scientific">Hyphomonas beringensis</name>
    <dbReference type="NCBI Taxonomy" id="1280946"/>
    <lineage>
        <taxon>Bacteria</taxon>
        <taxon>Pseudomonadati</taxon>
        <taxon>Pseudomonadota</taxon>
        <taxon>Alphaproteobacteria</taxon>
        <taxon>Hyphomonadales</taxon>
        <taxon>Hyphomonadaceae</taxon>
        <taxon>Hyphomonas</taxon>
    </lineage>
</organism>
<proteinExistence type="predicted"/>
<feature type="region of interest" description="Disordered" evidence="1">
    <location>
        <begin position="72"/>
        <end position="101"/>
    </location>
</feature>